<dbReference type="InterPro" id="IPR052718">
    <property type="entry name" value="NmrA-type_oxidoreductase"/>
</dbReference>
<dbReference type="InterPro" id="IPR036291">
    <property type="entry name" value="NAD(P)-bd_dom_sf"/>
</dbReference>
<feature type="domain" description="NAD(P)-binding" evidence="1">
    <location>
        <begin position="6"/>
        <end position="144"/>
    </location>
</feature>
<dbReference type="Proteomes" id="UP000002745">
    <property type="component" value="Chromosome"/>
</dbReference>
<accession>C6XNR2</accession>
<proteinExistence type="predicted"/>
<evidence type="ECO:0000313" key="2">
    <source>
        <dbReference type="EMBL" id="ACT58315.1"/>
    </source>
</evidence>
<sequence>MFVISGASGQLGRAVVKKILQYVPSNQVVATCRDPSKVGDLVNMGVTVRYGDFMNPESLIQAFRGASQLLIVSSNARSHGGDPLSQHQNAIHAAQKVGVKRVVYTSHMAASEFSAFPPMHDHFETEKMLKASSLNWIALRHGFYGASGISMVTKAFKMGSFEIAKDGPISWTAHDDLAEAAAIILCDKSYKSGPTSPLTGPEALSFIDLLELVTNETGKLIPINILPDEELRANLVSNGLPARAANIILGLYIAARKGEFAQVDSTLANILGRRPMTVEELLKNTSNI</sequence>
<dbReference type="HOGENOM" id="CLU_007383_10_4_5"/>
<gene>
    <name evidence="2" type="ordered locus">Hbal_0613</name>
</gene>
<protein>
    <submittedName>
        <fullName evidence="2">NmrA family protein</fullName>
    </submittedName>
</protein>
<dbReference type="eggNOG" id="COG0702">
    <property type="taxonomic scope" value="Bacteria"/>
</dbReference>
<dbReference type="Pfam" id="PF13460">
    <property type="entry name" value="NAD_binding_10"/>
    <property type="match status" value="1"/>
</dbReference>
<name>C6XNR2_HIRBI</name>
<dbReference type="Gene3D" id="3.40.50.720">
    <property type="entry name" value="NAD(P)-binding Rossmann-like Domain"/>
    <property type="match status" value="1"/>
</dbReference>
<dbReference type="RefSeq" id="WP_015826465.1">
    <property type="nucleotide sequence ID" value="NC_012982.1"/>
</dbReference>
<dbReference type="EMBL" id="CP001678">
    <property type="protein sequence ID" value="ACT58315.1"/>
    <property type="molecule type" value="Genomic_DNA"/>
</dbReference>
<dbReference type="Gene3D" id="3.90.25.10">
    <property type="entry name" value="UDP-galactose 4-epimerase, domain 1"/>
    <property type="match status" value="1"/>
</dbReference>
<dbReference type="PANTHER" id="PTHR47129:SF1">
    <property type="entry name" value="NMRA-LIKE DOMAIN-CONTAINING PROTEIN"/>
    <property type="match status" value="1"/>
</dbReference>
<reference evidence="3" key="1">
    <citation type="journal article" date="2011" name="J. Bacteriol.">
        <title>Genome sequences of eight morphologically diverse alphaproteobacteria.</title>
        <authorList>
            <consortium name="US DOE Joint Genome Institute"/>
            <person name="Brown P.J."/>
            <person name="Kysela D.T."/>
            <person name="Buechlein A."/>
            <person name="Hemmerich C."/>
            <person name="Brun Y.V."/>
        </authorList>
    </citation>
    <scope>NUCLEOTIDE SEQUENCE [LARGE SCALE GENOMIC DNA]</scope>
    <source>
        <strain evidence="3">ATCC 49814 / DSM 5838 / IFAM 1418</strain>
    </source>
</reference>
<dbReference type="KEGG" id="hba:Hbal_0613"/>
<dbReference type="InterPro" id="IPR016040">
    <property type="entry name" value="NAD(P)-bd_dom"/>
</dbReference>
<dbReference type="AlphaFoldDB" id="C6XNR2"/>
<dbReference type="OrthoDB" id="7771794at2"/>
<dbReference type="PANTHER" id="PTHR47129">
    <property type="entry name" value="QUINONE OXIDOREDUCTASE 2"/>
    <property type="match status" value="1"/>
</dbReference>
<dbReference type="STRING" id="582402.Hbal_0613"/>
<evidence type="ECO:0000259" key="1">
    <source>
        <dbReference type="Pfam" id="PF13460"/>
    </source>
</evidence>
<organism evidence="2 3">
    <name type="scientific">Hirschia baltica (strain ATCC 49814 / DSM 5838 / IFAM 1418)</name>
    <dbReference type="NCBI Taxonomy" id="582402"/>
    <lineage>
        <taxon>Bacteria</taxon>
        <taxon>Pseudomonadati</taxon>
        <taxon>Pseudomonadota</taxon>
        <taxon>Alphaproteobacteria</taxon>
        <taxon>Hyphomonadales</taxon>
        <taxon>Hyphomonadaceae</taxon>
        <taxon>Hirschia</taxon>
    </lineage>
</organism>
<evidence type="ECO:0000313" key="3">
    <source>
        <dbReference type="Proteomes" id="UP000002745"/>
    </source>
</evidence>
<keyword evidence="3" id="KW-1185">Reference proteome</keyword>
<dbReference type="SUPFAM" id="SSF51735">
    <property type="entry name" value="NAD(P)-binding Rossmann-fold domains"/>
    <property type="match status" value="1"/>
</dbReference>